<sequence>MDWFCIQIKEVKLPTSLGVLPSELGKVKAGKLKAHQWYVLYIYIIPLIIGKLFVNDVEDIKENSNVVKIMDNITFLIQCTHIIMSRQIWENYGERFLQSYVKYTKTSKEIFQNLKVLPNHHYTLHVPEQMKLWGTLMGVSEFGGEIESCMMSKLCQRQRLAGNEALEELWEVSSNQKKLKEVFNERTLMVDNEMYDLIWNHVKSMGVGLKHIKDLDGKNHDPVFGRSMTSWGKWEVQCGTPTVPCCWQSLEGRKTQQ</sequence>
<dbReference type="Proteomes" id="UP000886653">
    <property type="component" value="Unassembled WGS sequence"/>
</dbReference>
<evidence type="ECO:0000313" key="1">
    <source>
        <dbReference type="EMBL" id="KAG0151003.1"/>
    </source>
</evidence>
<keyword evidence="2" id="KW-1185">Reference proteome</keyword>
<gene>
    <name evidence="1" type="ORF">CROQUDRAFT_37642</name>
</gene>
<dbReference type="OrthoDB" id="3269001at2759"/>
<accession>A0A9P6NRQ3</accession>
<dbReference type="EMBL" id="MU167216">
    <property type="protein sequence ID" value="KAG0151003.1"/>
    <property type="molecule type" value="Genomic_DNA"/>
</dbReference>
<organism evidence="1 2">
    <name type="scientific">Cronartium quercuum f. sp. fusiforme G11</name>
    <dbReference type="NCBI Taxonomy" id="708437"/>
    <lineage>
        <taxon>Eukaryota</taxon>
        <taxon>Fungi</taxon>
        <taxon>Dikarya</taxon>
        <taxon>Basidiomycota</taxon>
        <taxon>Pucciniomycotina</taxon>
        <taxon>Pucciniomycetes</taxon>
        <taxon>Pucciniales</taxon>
        <taxon>Coleosporiaceae</taxon>
        <taxon>Cronartium</taxon>
    </lineage>
</organism>
<proteinExistence type="predicted"/>
<dbReference type="AlphaFoldDB" id="A0A9P6NRQ3"/>
<evidence type="ECO:0000313" key="2">
    <source>
        <dbReference type="Proteomes" id="UP000886653"/>
    </source>
</evidence>
<reference evidence="1" key="1">
    <citation type="submission" date="2013-11" db="EMBL/GenBank/DDBJ databases">
        <title>Genome sequence of the fusiform rust pathogen reveals effectors for host alternation and coevolution with pine.</title>
        <authorList>
            <consortium name="DOE Joint Genome Institute"/>
            <person name="Smith K."/>
            <person name="Pendleton A."/>
            <person name="Kubisiak T."/>
            <person name="Anderson C."/>
            <person name="Salamov A."/>
            <person name="Aerts A."/>
            <person name="Riley R."/>
            <person name="Clum A."/>
            <person name="Lindquist E."/>
            <person name="Ence D."/>
            <person name="Campbell M."/>
            <person name="Kronenberg Z."/>
            <person name="Feau N."/>
            <person name="Dhillon B."/>
            <person name="Hamelin R."/>
            <person name="Burleigh J."/>
            <person name="Smith J."/>
            <person name="Yandell M."/>
            <person name="Nelson C."/>
            <person name="Grigoriev I."/>
            <person name="Davis J."/>
        </authorList>
    </citation>
    <scope>NUCLEOTIDE SEQUENCE</scope>
    <source>
        <strain evidence="1">G11</strain>
    </source>
</reference>
<comment type="caution">
    <text evidence="1">The sequence shown here is derived from an EMBL/GenBank/DDBJ whole genome shotgun (WGS) entry which is preliminary data.</text>
</comment>
<protein>
    <submittedName>
        <fullName evidence="1">Uncharacterized protein</fullName>
    </submittedName>
</protein>
<name>A0A9P6NRQ3_9BASI</name>